<dbReference type="InterPro" id="IPR006656">
    <property type="entry name" value="Mopterin_OxRdtase"/>
</dbReference>
<dbReference type="Proteomes" id="UP000186940">
    <property type="component" value="Unassembled WGS sequence"/>
</dbReference>
<evidence type="ECO:0000313" key="4">
    <source>
        <dbReference type="Proteomes" id="UP000186940"/>
    </source>
</evidence>
<dbReference type="Gene3D" id="3.30.200.210">
    <property type="match status" value="1"/>
</dbReference>
<dbReference type="GO" id="GO:0016020">
    <property type="term" value="C:membrane"/>
    <property type="evidence" value="ECO:0007669"/>
    <property type="project" value="TreeGrafter"/>
</dbReference>
<dbReference type="PIRSF" id="PIRSF005646">
    <property type="entry name" value="FwdB"/>
    <property type="match status" value="1"/>
</dbReference>
<dbReference type="SUPFAM" id="SSF53706">
    <property type="entry name" value="Formate dehydrogenase/DMSO reductase, domains 1-3"/>
    <property type="match status" value="1"/>
</dbReference>
<feature type="domain" description="Molybdopterin oxidoreductase" evidence="2">
    <location>
        <begin position="49"/>
        <end position="411"/>
    </location>
</feature>
<dbReference type="NCBIfam" id="TIGR03129">
    <property type="entry name" value="one_C_dehyd_B"/>
    <property type="match status" value="1"/>
</dbReference>
<comment type="caution">
    <text evidence="3">The sequence shown here is derived from an EMBL/GenBank/DDBJ whole genome shotgun (WGS) entry which is preliminary data.</text>
</comment>
<dbReference type="InterPro" id="IPR050123">
    <property type="entry name" value="Prok_molybdopt-oxidoreductase"/>
</dbReference>
<organism evidence="3 4">
    <name type="scientific">Candidatus Syntropharchaeum caldarium</name>
    <dbReference type="NCBI Taxonomy" id="1838285"/>
    <lineage>
        <taxon>Archaea</taxon>
        <taxon>Methanobacteriati</taxon>
        <taxon>Methanobacteriota</taxon>
        <taxon>Stenosarchaea group</taxon>
        <taxon>Methanomicrobia</taxon>
        <taxon>Methanosarcinales</taxon>
        <taxon>ANME-2 cluster</taxon>
        <taxon>Candidatus Syntropharchaeum</taxon>
    </lineage>
</organism>
<dbReference type="GO" id="GO:0003954">
    <property type="term" value="F:NADH dehydrogenase activity"/>
    <property type="evidence" value="ECO:0007669"/>
    <property type="project" value="TreeGrafter"/>
</dbReference>
<dbReference type="PANTHER" id="PTHR43105">
    <property type="entry name" value="RESPIRATORY NITRATE REDUCTASE"/>
    <property type="match status" value="1"/>
</dbReference>
<keyword evidence="4" id="KW-1185">Reference proteome</keyword>
<gene>
    <name evidence="3" type="ORF">SCAL_000714</name>
</gene>
<dbReference type="GO" id="GO:0015948">
    <property type="term" value="P:methanogenesis"/>
    <property type="evidence" value="ECO:0007669"/>
    <property type="project" value="InterPro"/>
</dbReference>
<evidence type="ECO:0000256" key="1">
    <source>
        <dbReference type="ARBA" id="ARBA00023002"/>
    </source>
</evidence>
<dbReference type="PANTHER" id="PTHR43105:SF14">
    <property type="entry name" value="FORMATE DEHYDROGENASE H"/>
    <property type="match status" value="1"/>
</dbReference>
<sequence>MAAETVSNVVCPLCGCLCDDIEVIVENGKISNVKKACPLGKNKIMGHDRIKAPMIRENGEFKEVSYDDAIEKSAQILAQAKRPLLYGWASLICEAQRKGVELAEEIGALIDTTASVCHGSTVVGVQGRGAPGCTLGEVKNRADLVIYWGCNPQEAHPRHRARYAHSVKGMYRPNGKKDRKVFVIDVRETKTAKVADEFVKIDPGYDYMAFSALRTILAGHADVVPDTVGGVAKEKLVEMVDAMKSCEFGVIFGGMGLTQTRCRYKNLENVISLVDELNAHTKFTLIPMRGHYNVNGSGHTLAWLTGYPFAIDFSRGYAWYNPGETASNDVLLRREVDAMMAIAGDPGAHFPGESLRHMAKIPLIQIDPYANPTTELADVVIPTAISGVEVDGTAYRMDGVPIRTRKVVETEYLTDEEVLERILTRVRELKGGN</sequence>
<accession>A0A1F2PAK6</accession>
<evidence type="ECO:0000313" key="3">
    <source>
        <dbReference type="EMBL" id="OFV68074.1"/>
    </source>
</evidence>
<dbReference type="Gene3D" id="3.40.228.10">
    <property type="entry name" value="Dimethylsulfoxide Reductase, domain 2"/>
    <property type="match status" value="2"/>
</dbReference>
<dbReference type="EMBL" id="LYOS01000002">
    <property type="protein sequence ID" value="OFV68074.1"/>
    <property type="molecule type" value="Genomic_DNA"/>
</dbReference>
<dbReference type="InterPro" id="IPR016457">
    <property type="entry name" value="Formylmethanofuran_DH_bsu"/>
</dbReference>
<dbReference type="CDD" id="cd02761">
    <property type="entry name" value="MopB_FmdB-FwdB"/>
    <property type="match status" value="1"/>
</dbReference>
<dbReference type="Gene3D" id="3.40.50.740">
    <property type="match status" value="1"/>
</dbReference>
<dbReference type="PATRIC" id="fig|1838285.3.peg.723"/>
<reference evidence="3" key="1">
    <citation type="submission" date="2016-05" db="EMBL/GenBank/DDBJ databases">
        <title>Microbial consortia oxidize butane by reversing methanogenesis.</title>
        <authorList>
            <person name="Laso-Perez R."/>
            <person name="Richter M."/>
            <person name="Wegener G."/>
            <person name="Musat F."/>
        </authorList>
    </citation>
    <scope>NUCLEOTIDE SEQUENCE [LARGE SCALE GENOMIC DNA]</scope>
    <source>
        <strain evidence="3">BOX2</strain>
    </source>
</reference>
<dbReference type="AlphaFoldDB" id="A0A1F2PAK6"/>
<proteinExistence type="predicted"/>
<dbReference type="Pfam" id="PF00384">
    <property type="entry name" value="Molybdopterin"/>
    <property type="match status" value="1"/>
</dbReference>
<dbReference type="GO" id="GO:0018493">
    <property type="term" value="F:formylmethanofuran dehydrogenase activity"/>
    <property type="evidence" value="ECO:0007669"/>
    <property type="project" value="InterPro"/>
</dbReference>
<dbReference type="STRING" id="1838285.SCAL_000714"/>
<evidence type="ECO:0000259" key="2">
    <source>
        <dbReference type="Pfam" id="PF00384"/>
    </source>
</evidence>
<name>A0A1F2PAK6_9EURY</name>
<protein>
    <submittedName>
        <fullName evidence="3">Formylmethanofuran dehydrogenase subunit B</fullName>
    </submittedName>
</protein>
<keyword evidence="1" id="KW-0560">Oxidoreductase</keyword>
<dbReference type="GO" id="GO:0022904">
    <property type="term" value="P:respiratory electron transport chain"/>
    <property type="evidence" value="ECO:0007669"/>
    <property type="project" value="TreeGrafter"/>
</dbReference>